<evidence type="ECO:0000313" key="7">
    <source>
        <dbReference type="EMBL" id="MFC1854006.1"/>
    </source>
</evidence>
<evidence type="ECO:0000256" key="3">
    <source>
        <dbReference type="ARBA" id="ARBA00022630"/>
    </source>
</evidence>
<dbReference type="EMBL" id="JBHPBY010000678">
    <property type="protein sequence ID" value="MFC1854006.1"/>
    <property type="molecule type" value="Genomic_DNA"/>
</dbReference>
<sequence length="324" mass="34156">MGNVLTIAEHRKGELRKVSFELIGAGKEIAEKIGGTVETVLIGSNVEGLAEKLGHAGAQKVYVVEHDELAQYSAEGYTKAISDITAQVKPAVILIGASALGKDLTGRLAATLGVGAASDSTAIEVDADNRLLVTRPMYAGRVLAKIAFNNDPQVVSIRPNTFKALPEDTSLKADVEKVAVEPGTIRAKVKEIIEKAAGKKELTEADVVVAGGRGLKGPENFKMLDELAEQLDAAVGASRAVVDAGWIEHDQQVGQTGKVVSPKLYIAAGISGAIQHLAGMMSSKVIVAINKDADAPIFKIADYGVVDDLFKVVPLLKDEIEKMK</sequence>
<dbReference type="InterPro" id="IPR029035">
    <property type="entry name" value="DHS-like_NAD/FAD-binding_dom"/>
</dbReference>
<keyword evidence="8" id="KW-1185">Reference proteome</keyword>
<dbReference type="InterPro" id="IPR014731">
    <property type="entry name" value="ETF_asu_C"/>
</dbReference>
<comment type="caution">
    <text evidence="7">The sequence shown here is derived from an EMBL/GenBank/DDBJ whole genome shotgun (WGS) entry which is preliminary data.</text>
</comment>
<evidence type="ECO:0000256" key="2">
    <source>
        <dbReference type="ARBA" id="ARBA00022448"/>
    </source>
</evidence>
<protein>
    <submittedName>
        <fullName evidence="7">Electron transfer flavoprotein subunit alpha/FixB family protein</fullName>
    </submittedName>
</protein>
<evidence type="ECO:0000256" key="1">
    <source>
        <dbReference type="ARBA" id="ARBA00005817"/>
    </source>
</evidence>
<dbReference type="CDD" id="cd01715">
    <property type="entry name" value="ETF_alpha"/>
    <property type="match status" value="1"/>
</dbReference>
<proteinExistence type="inferred from homology"/>
<dbReference type="InterPro" id="IPR014730">
    <property type="entry name" value="ETF_a/b_N"/>
</dbReference>
<dbReference type="Gene3D" id="3.40.50.1220">
    <property type="entry name" value="TPP-binding domain"/>
    <property type="match status" value="1"/>
</dbReference>
<dbReference type="PANTHER" id="PTHR43153:SF1">
    <property type="entry name" value="ELECTRON TRANSFER FLAVOPROTEIN SUBUNIT ALPHA, MITOCHONDRIAL"/>
    <property type="match status" value="1"/>
</dbReference>
<feature type="domain" description="Electron transfer flavoprotein alpha/beta-subunit N-terminal" evidence="6">
    <location>
        <begin position="4"/>
        <end position="197"/>
    </location>
</feature>
<dbReference type="Proteomes" id="UP001594351">
    <property type="component" value="Unassembled WGS sequence"/>
</dbReference>
<evidence type="ECO:0000256" key="5">
    <source>
        <dbReference type="ARBA" id="ARBA00022982"/>
    </source>
</evidence>
<dbReference type="Pfam" id="PF01012">
    <property type="entry name" value="ETF"/>
    <property type="match status" value="1"/>
</dbReference>
<keyword evidence="5" id="KW-0249">Electron transport</keyword>
<dbReference type="SMART" id="SM00893">
    <property type="entry name" value="ETF"/>
    <property type="match status" value="1"/>
</dbReference>
<keyword evidence="3" id="KW-0285">Flavoprotein</keyword>
<dbReference type="InterPro" id="IPR033947">
    <property type="entry name" value="ETF_alpha_N"/>
</dbReference>
<dbReference type="PANTHER" id="PTHR43153">
    <property type="entry name" value="ELECTRON TRANSFER FLAVOPROTEIN ALPHA"/>
    <property type="match status" value="1"/>
</dbReference>
<dbReference type="SUPFAM" id="SSF52402">
    <property type="entry name" value="Adenine nucleotide alpha hydrolases-like"/>
    <property type="match status" value="1"/>
</dbReference>
<organism evidence="7 8">
    <name type="scientific">candidate division CSSED10-310 bacterium</name>
    <dbReference type="NCBI Taxonomy" id="2855610"/>
    <lineage>
        <taxon>Bacteria</taxon>
        <taxon>Bacteria division CSSED10-310</taxon>
    </lineage>
</organism>
<keyword evidence="4" id="KW-0274">FAD</keyword>
<comment type="similarity">
    <text evidence="1">Belongs to the ETF alpha-subunit/FixB family.</text>
</comment>
<dbReference type="InterPro" id="IPR001308">
    <property type="entry name" value="ETF_a/FixB"/>
</dbReference>
<dbReference type="PIRSF" id="PIRSF000089">
    <property type="entry name" value="Electra_flavoP_a"/>
    <property type="match status" value="1"/>
</dbReference>
<gene>
    <name evidence="7" type="ORF">ACFL27_27795</name>
</gene>
<evidence type="ECO:0000259" key="6">
    <source>
        <dbReference type="SMART" id="SM00893"/>
    </source>
</evidence>
<dbReference type="SUPFAM" id="SSF52467">
    <property type="entry name" value="DHS-like NAD/FAD-binding domain"/>
    <property type="match status" value="1"/>
</dbReference>
<dbReference type="Gene3D" id="3.40.50.620">
    <property type="entry name" value="HUPs"/>
    <property type="match status" value="1"/>
</dbReference>
<evidence type="ECO:0000313" key="8">
    <source>
        <dbReference type="Proteomes" id="UP001594351"/>
    </source>
</evidence>
<keyword evidence="2" id="KW-0813">Transport</keyword>
<accession>A0ABV6Z6D3</accession>
<dbReference type="InterPro" id="IPR018206">
    <property type="entry name" value="ETF_asu_C_CS"/>
</dbReference>
<dbReference type="PROSITE" id="PS00696">
    <property type="entry name" value="ETF_ALPHA"/>
    <property type="match status" value="1"/>
</dbReference>
<dbReference type="Pfam" id="PF00766">
    <property type="entry name" value="ETF_alpha"/>
    <property type="match status" value="1"/>
</dbReference>
<dbReference type="InterPro" id="IPR014729">
    <property type="entry name" value="Rossmann-like_a/b/a_fold"/>
</dbReference>
<reference evidence="7 8" key="1">
    <citation type="submission" date="2024-09" db="EMBL/GenBank/DDBJ databases">
        <title>Laminarin stimulates single cell rates of sulfate reduction while oxygen inhibits transcriptomic activity in coastal marine sediment.</title>
        <authorList>
            <person name="Lindsay M."/>
            <person name="Orcutt B."/>
            <person name="Emerson D."/>
            <person name="Stepanauskas R."/>
            <person name="D'Angelo T."/>
        </authorList>
    </citation>
    <scope>NUCLEOTIDE SEQUENCE [LARGE SCALE GENOMIC DNA]</scope>
    <source>
        <strain evidence="7">SAG AM-311-K15</strain>
    </source>
</reference>
<evidence type="ECO:0000256" key="4">
    <source>
        <dbReference type="ARBA" id="ARBA00022827"/>
    </source>
</evidence>
<name>A0ABV6Z6D3_UNCC1</name>